<keyword evidence="2" id="KW-0238">DNA-binding</keyword>
<dbReference type="GO" id="GO:0003677">
    <property type="term" value="F:DNA binding"/>
    <property type="evidence" value="ECO:0007669"/>
    <property type="project" value="UniProtKB-KW"/>
</dbReference>
<dbReference type="SUPFAM" id="SSF46785">
    <property type="entry name" value="Winged helix' DNA-binding domain"/>
    <property type="match status" value="1"/>
</dbReference>
<keyword evidence="3" id="KW-0804">Transcription</keyword>
<dbReference type="Pfam" id="PF00392">
    <property type="entry name" value="GntR"/>
    <property type="match status" value="1"/>
</dbReference>
<dbReference type="AlphaFoldDB" id="A0A9D2M6L9"/>
<evidence type="ECO:0000256" key="3">
    <source>
        <dbReference type="ARBA" id="ARBA00023163"/>
    </source>
</evidence>
<evidence type="ECO:0000256" key="2">
    <source>
        <dbReference type="ARBA" id="ARBA00023125"/>
    </source>
</evidence>
<dbReference type="InterPro" id="IPR000524">
    <property type="entry name" value="Tscrpt_reg_HTH_GntR"/>
</dbReference>
<dbReference type="InterPro" id="IPR036388">
    <property type="entry name" value="WH-like_DNA-bd_sf"/>
</dbReference>
<organism evidence="5 6">
    <name type="scientific">Candidatus Gemmiger avicola</name>
    <dbReference type="NCBI Taxonomy" id="2838605"/>
    <lineage>
        <taxon>Bacteria</taxon>
        <taxon>Bacillati</taxon>
        <taxon>Bacillota</taxon>
        <taxon>Clostridia</taxon>
        <taxon>Eubacteriales</taxon>
        <taxon>Gemmiger</taxon>
    </lineage>
</organism>
<dbReference type="Proteomes" id="UP000886803">
    <property type="component" value="Unassembled WGS sequence"/>
</dbReference>
<dbReference type="Gene3D" id="1.10.10.10">
    <property type="entry name" value="Winged helix-like DNA-binding domain superfamily/Winged helix DNA-binding domain"/>
    <property type="match status" value="1"/>
</dbReference>
<comment type="caution">
    <text evidence="5">The sequence shown here is derived from an EMBL/GenBank/DDBJ whole genome shotgun (WGS) entry which is preliminary data.</text>
</comment>
<dbReference type="GO" id="GO:0003700">
    <property type="term" value="F:DNA-binding transcription factor activity"/>
    <property type="evidence" value="ECO:0007669"/>
    <property type="project" value="InterPro"/>
</dbReference>
<gene>
    <name evidence="5" type="ORF">H9945_02580</name>
</gene>
<dbReference type="PANTHER" id="PTHR38445">
    <property type="entry name" value="HTH-TYPE TRANSCRIPTIONAL REPRESSOR YTRA"/>
    <property type="match status" value="1"/>
</dbReference>
<reference evidence="5" key="2">
    <citation type="submission" date="2021-04" db="EMBL/GenBank/DDBJ databases">
        <authorList>
            <person name="Gilroy R."/>
        </authorList>
    </citation>
    <scope>NUCLEOTIDE SEQUENCE</scope>
    <source>
        <strain evidence="5">ChiBcec8-13705</strain>
    </source>
</reference>
<evidence type="ECO:0000313" key="6">
    <source>
        <dbReference type="Proteomes" id="UP000886803"/>
    </source>
</evidence>
<protein>
    <submittedName>
        <fullName evidence="5">GntR family transcriptional regulator</fullName>
    </submittedName>
</protein>
<evidence type="ECO:0000256" key="1">
    <source>
        <dbReference type="ARBA" id="ARBA00023015"/>
    </source>
</evidence>
<evidence type="ECO:0000259" key="4">
    <source>
        <dbReference type="PROSITE" id="PS50949"/>
    </source>
</evidence>
<dbReference type="SMART" id="SM00345">
    <property type="entry name" value="HTH_GNTR"/>
    <property type="match status" value="1"/>
</dbReference>
<name>A0A9D2M6L9_9FIRM</name>
<dbReference type="InterPro" id="IPR036390">
    <property type="entry name" value="WH_DNA-bd_sf"/>
</dbReference>
<feature type="domain" description="HTH gntR-type" evidence="4">
    <location>
        <begin position="23"/>
        <end position="91"/>
    </location>
</feature>
<dbReference type="PANTHER" id="PTHR38445:SF10">
    <property type="entry name" value="GNTR-FAMILY TRANSCRIPTIONAL REGULATOR"/>
    <property type="match status" value="1"/>
</dbReference>
<dbReference type="CDD" id="cd07377">
    <property type="entry name" value="WHTH_GntR"/>
    <property type="match status" value="1"/>
</dbReference>
<sequence>MNHTTEEPGKGGDALKGILNDQNLIYQQIAQLLEDGILRGDYPADTPVPSTNELARAFNINPATAAKGVNRLVDEGLLYKRRGVGMFVAPGALQALRKKRREAFARTTVRDLVREAKRLGMTREELYSLVENQVEEENL</sequence>
<evidence type="ECO:0000313" key="5">
    <source>
        <dbReference type="EMBL" id="HJB41363.1"/>
    </source>
</evidence>
<dbReference type="EMBL" id="DWYG01000026">
    <property type="protein sequence ID" value="HJB41363.1"/>
    <property type="molecule type" value="Genomic_DNA"/>
</dbReference>
<reference evidence="5" key="1">
    <citation type="journal article" date="2021" name="PeerJ">
        <title>Extensive microbial diversity within the chicken gut microbiome revealed by metagenomics and culture.</title>
        <authorList>
            <person name="Gilroy R."/>
            <person name="Ravi A."/>
            <person name="Getino M."/>
            <person name="Pursley I."/>
            <person name="Horton D.L."/>
            <person name="Alikhan N.F."/>
            <person name="Baker D."/>
            <person name="Gharbi K."/>
            <person name="Hall N."/>
            <person name="Watson M."/>
            <person name="Adriaenssens E.M."/>
            <person name="Foster-Nyarko E."/>
            <person name="Jarju S."/>
            <person name="Secka A."/>
            <person name="Antonio M."/>
            <person name="Oren A."/>
            <person name="Chaudhuri R.R."/>
            <person name="La Ragione R."/>
            <person name="Hildebrand F."/>
            <person name="Pallen M.J."/>
        </authorList>
    </citation>
    <scope>NUCLEOTIDE SEQUENCE</scope>
    <source>
        <strain evidence="5">ChiBcec8-13705</strain>
    </source>
</reference>
<dbReference type="PROSITE" id="PS50949">
    <property type="entry name" value="HTH_GNTR"/>
    <property type="match status" value="1"/>
</dbReference>
<proteinExistence type="predicted"/>
<keyword evidence="1" id="KW-0805">Transcription regulation</keyword>
<accession>A0A9D2M6L9</accession>